<gene>
    <name evidence="2" type="ORF">SAMN04488029_0359</name>
</gene>
<feature type="domain" description="Secretion system C-terminal sorting" evidence="1">
    <location>
        <begin position="566"/>
        <end position="629"/>
    </location>
</feature>
<name>A0A1W2G600_REIFA</name>
<dbReference type="RefSeq" id="WP_084370705.1">
    <property type="nucleotide sequence ID" value="NZ_FWYF01000001.1"/>
</dbReference>
<proteinExistence type="predicted"/>
<dbReference type="Pfam" id="PF18962">
    <property type="entry name" value="Por_Secre_tail"/>
    <property type="match status" value="1"/>
</dbReference>
<dbReference type="NCBIfam" id="TIGR04183">
    <property type="entry name" value="Por_Secre_tail"/>
    <property type="match status" value="1"/>
</dbReference>
<evidence type="ECO:0000259" key="1">
    <source>
        <dbReference type="Pfam" id="PF18962"/>
    </source>
</evidence>
<evidence type="ECO:0000313" key="3">
    <source>
        <dbReference type="Proteomes" id="UP000192472"/>
    </source>
</evidence>
<dbReference type="InterPro" id="IPR026444">
    <property type="entry name" value="Secre_tail"/>
</dbReference>
<keyword evidence="3" id="KW-1185">Reference proteome</keyword>
<dbReference type="AlphaFoldDB" id="A0A1W2G600"/>
<reference evidence="2 3" key="1">
    <citation type="submission" date="2017-04" db="EMBL/GenBank/DDBJ databases">
        <authorList>
            <person name="Afonso C.L."/>
            <person name="Miller P.J."/>
            <person name="Scott M.A."/>
            <person name="Spackman E."/>
            <person name="Goraichik I."/>
            <person name="Dimitrov K.M."/>
            <person name="Suarez D.L."/>
            <person name="Swayne D.E."/>
        </authorList>
    </citation>
    <scope>NUCLEOTIDE SEQUENCE [LARGE SCALE GENOMIC DNA]</scope>
    <source>
        <strain evidence="2 3">DSM 26133</strain>
    </source>
</reference>
<accession>A0A1W2G600</accession>
<organism evidence="2 3">
    <name type="scientific">Reichenbachiella faecimaris</name>
    <dbReference type="NCBI Taxonomy" id="692418"/>
    <lineage>
        <taxon>Bacteria</taxon>
        <taxon>Pseudomonadati</taxon>
        <taxon>Bacteroidota</taxon>
        <taxon>Cytophagia</taxon>
        <taxon>Cytophagales</taxon>
        <taxon>Reichenbachiellaceae</taxon>
        <taxon>Reichenbachiella</taxon>
    </lineage>
</organism>
<dbReference type="OrthoDB" id="1488838at2"/>
<dbReference type="STRING" id="692418.SAMN04488029_0359"/>
<evidence type="ECO:0000313" key="2">
    <source>
        <dbReference type="EMBL" id="SMD32021.1"/>
    </source>
</evidence>
<dbReference type="Proteomes" id="UP000192472">
    <property type="component" value="Unassembled WGS sequence"/>
</dbReference>
<protein>
    <submittedName>
        <fullName evidence="2">Por secretion system C-terminal sorting domain-containing protein</fullName>
    </submittedName>
</protein>
<dbReference type="EMBL" id="FWYF01000001">
    <property type="protein sequence ID" value="SMD32021.1"/>
    <property type="molecule type" value="Genomic_DNA"/>
</dbReference>
<sequence length="631" mass="71197">MHLNVCRFGLILGFVLIVQSSYAQLQVRNINRMPRSPSLPSNARVKATGDTILLPFWDDFSFSSITPDSILWESNTGVLINGTQGKSSPTLNVASFDGADIFGNPHNPSGVNSELVDVLTSRHIDLSGIPVDKWDSVFFSFYWQMGGLAEVPEQRDALIVEFLDRDEVWNEVFNKSGVEENLHDVFMKEPIQLTEEYFHAGFQFRFKATGNSLGPYDAWHIDYVYLNIDRYKDNESIRDGAIASTPTSIFSEYTRIPYDVLFNFPDTIYKPIEVELSTFKNVVHLVFVEATLRDTLLNQVLDYQDPSSGDIALGSFARGTFISDEDQIISSADLMTAPTDSLFLELEMIFDTKDEYFVSEETNSGSVYFVDDSYNYRLNDTVRTYHEVHHTLAYDDGSAEYAAGLNKYESQLGIYFNIPSEDTLTAVDIYFPQFSKSADDPVSPTGKEIVLSVLKDLSGSPNSVVRSQEFVIPGSAQLNEFNRFTFDLPIILSGGFYISLQQFTSEYIGIGLDNNSLLGKQKIFVNIEDEWEPNLKVEGMVMVRAIFEDSDFVVSDVRDFNEELKLFPNPVNDMLTIQGSFDQYELMDLSGKVLMSGNAREFSVSALMNGVYFIKIRIGESTSTRKIVIRH</sequence>